<dbReference type="InterPro" id="IPR036881">
    <property type="entry name" value="Glyco_hydro_3_C_sf"/>
</dbReference>
<comment type="catalytic activity">
    <reaction evidence="1">
        <text>Hydrolysis of terminal non-reducing N-acetyl-D-hexosamine residues in N-acetyl-beta-D-hexosaminides.</text>
        <dbReference type="EC" id="3.2.1.52"/>
    </reaction>
</comment>
<feature type="domain" description="Glycoside hydrolase family 3 N-terminal" evidence="6">
    <location>
        <begin position="16"/>
        <end position="344"/>
    </location>
</feature>
<gene>
    <name evidence="7" type="ORF">tinsulaeT_31280</name>
</gene>
<dbReference type="RefSeq" id="WP_284245719.1">
    <property type="nucleotide sequence ID" value="NZ_BSST01000001.1"/>
</dbReference>
<dbReference type="PANTHER" id="PTHR30480:SF13">
    <property type="entry name" value="BETA-HEXOSAMINIDASE"/>
    <property type="match status" value="1"/>
</dbReference>
<organism evidence="7 8">
    <name type="scientific">Thalassotalea insulae</name>
    <dbReference type="NCBI Taxonomy" id="2056778"/>
    <lineage>
        <taxon>Bacteria</taxon>
        <taxon>Pseudomonadati</taxon>
        <taxon>Pseudomonadota</taxon>
        <taxon>Gammaproteobacteria</taxon>
        <taxon>Alteromonadales</taxon>
        <taxon>Colwelliaceae</taxon>
        <taxon>Thalassotalea</taxon>
    </lineage>
</organism>
<evidence type="ECO:0000313" key="8">
    <source>
        <dbReference type="Proteomes" id="UP001157186"/>
    </source>
</evidence>
<evidence type="ECO:0000256" key="1">
    <source>
        <dbReference type="ARBA" id="ARBA00001231"/>
    </source>
</evidence>
<dbReference type="InterPro" id="IPR019800">
    <property type="entry name" value="Glyco_hydro_3_AS"/>
</dbReference>
<evidence type="ECO:0000256" key="3">
    <source>
        <dbReference type="ARBA" id="ARBA00012663"/>
    </source>
</evidence>
<evidence type="ECO:0000256" key="4">
    <source>
        <dbReference type="ARBA" id="ARBA00022801"/>
    </source>
</evidence>
<evidence type="ECO:0000313" key="7">
    <source>
        <dbReference type="EMBL" id="GLX79788.1"/>
    </source>
</evidence>
<dbReference type="Gene3D" id="3.40.50.1700">
    <property type="entry name" value="Glycoside hydrolase family 3 C-terminal domain"/>
    <property type="match status" value="1"/>
</dbReference>
<dbReference type="EMBL" id="BSST01000001">
    <property type="protein sequence ID" value="GLX79788.1"/>
    <property type="molecule type" value="Genomic_DNA"/>
</dbReference>
<dbReference type="InterPro" id="IPR036962">
    <property type="entry name" value="Glyco_hydro_3_N_sf"/>
</dbReference>
<sequence length="537" mass="58889">MNSSRKVEQLIATLSIEEKVGQLFILAFSGQDISYAKELIKHYHVGGFYITDDNAHSLADAKKLSHSLQQQAALRSCDAPLILAVDQEGAWGILTQETDLGPGNLALGKANNVAQTKQMYAVFAQQMQEIGYNTLLSPCADINADPDNPIIGQRSFGEDTTTVSNHVVAAVSGVLETGNLTCAKHFPGHGDTATDSHRTLPKVDKTLAQLNAQDLQPFAAAIAADVSMIMTAHINYPLIDPNYPATLSTTLLTDILKKQMGFNGLIITDSMNMWAMRHYYTPSEAAILSLKAGAHLIMLSEEHYENETTPYKQIQQETIQGVIKAVKSGELPEQQIDQTLKHLLCFKYEKLETRHLITPLTKSQCTEISANAAKSAITIIRNQHQLIPLGSQHFTLACAADPKGYDKLVNSRGIGPNDPYSASSVVIEQLKQLNANVELLSFEHFLELLNGKGQLNNAAPLVILTEDYPLPGEDFDQQSQTERIKQALELFGDNVIVLALRSDYHLAQLPELSSYICSYSSRKESAKALAYTLLNAN</sequence>
<dbReference type="EC" id="3.2.1.52" evidence="3"/>
<evidence type="ECO:0000256" key="2">
    <source>
        <dbReference type="ARBA" id="ARBA00005336"/>
    </source>
</evidence>
<name>A0ABQ6GV26_9GAMM</name>
<accession>A0ABQ6GV26</accession>
<evidence type="ECO:0000256" key="5">
    <source>
        <dbReference type="ARBA" id="ARBA00023295"/>
    </source>
</evidence>
<keyword evidence="8" id="KW-1185">Reference proteome</keyword>
<proteinExistence type="inferred from homology"/>
<dbReference type="InterPro" id="IPR017853">
    <property type="entry name" value="GH"/>
</dbReference>
<dbReference type="PROSITE" id="PS00775">
    <property type="entry name" value="GLYCOSYL_HYDROL_F3"/>
    <property type="match status" value="1"/>
</dbReference>
<dbReference type="InterPro" id="IPR001764">
    <property type="entry name" value="Glyco_hydro_3_N"/>
</dbReference>
<dbReference type="Gene3D" id="3.20.20.300">
    <property type="entry name" value="Glycoside hydrolase, family 3, N-terminal domain"/>
    <property type="match status" value="1"/>
</dbReference>
<reference evidence="7 8" key="1">
    <citation type="submission" date="2023-03" db="EMBL/GenBank/DDBJ databases">
        <title>Draft genome sequence of Thalassotalea insulae KCTC 62186T.</title>
        <authorList>
            <person name="Sawabe T."/>
        </authorList>
    </citation>
    <scope>NUCLEOTIDE SEQUENCE [LARGE SCALE GENOMIC DNA]</scope>
    <source>
        <strain evidence="7 8">KCTC 62186</strain>
    </source>
</reference>
<dbReference type="SUPFAM" id="SSF51445">
    <property type="entry name" value="(Trans)glycosidases"/>
    <property type="match status" value="1"/>
</dbReference>
<dbReference type="Pfam" id="PF00933">
    <property type="entry name" value="Glyco_hydro_3"/>
    <property type="match status" value="1"/>
</dbReference>
<comment type="similarity">
    <text evidence="2">Belongs to the glycosyl hydrolase 3 family.</text>
</comment>
<dbReference type="Proteomes" id="UP001157186">
    <property type="component" value="Unassembled WGS sequence"/>
</dbReference>
<keyword evidence="4" id="KW-0378">Hydrolase</keyword>
<dbReference type="PANTHER" id="PTHR30480">
    <property type="entry name" value="BETA-HEXOSAMINIDASE-RELATED"/>
    <property type="match status" value="1"/>
</dbReference>
<keyword evidence="5" id="KW-0326">Glycosidase</keyword>
<dbReference type="InterPro" id="IPR050226">
    <property type="entry name" value="NagZ_Beta-hexosaminidase"/>
</dbReference>
<protein>
    <recommendedName>
        <fullName evidence="3">beta-N-acetylhexosaminidase</fullName>
        <ecNumber evidence="3">3.2.1.52</ecNumber>
    </recommendedName>
</protein>
<evidence type="ECO:0000259" key="6">
    <source>
        <dbReference type="Pfam" id="PF00933"/>
    </source>
</evidence>
<comment type="caution">
    <text evidence="7">The sequence shown here is derived from an EMBL/GenBank/DDBJ whole genome shotgun (WGS) entry which is preliminary data.</text>
</comment>